<feature type="transmembrane region" description="Helical" evidence="1">
    <location>
        <begin position="153"/>
        <end position="177"/>
    </location>
</feature>
<feature type="transmembrane region" description="Helical" evidence="1">
    <location>
        <begin position="27"/>
        <end position="47"/>
    </location>
</feature>
<accession>A0ABT8G2T9</accession>
<dbReference type="Proteomes" id="UP001172738">
    <property type="component" value="Unassembled WGS sequence"/>
</dbReference>
<reference evidence="2" key="1">
    <citation type="submission" date="2023-06" db="EMBL/GenBank/DDBJ databases">
        <title>SYSU T00b26.</title>
        <authorList>
            <person name="Gao L."/>
            <person name="Fang B.-Z."/>
            <person name="Li W.-J."/>
        </authorList>
    </citation>
    <scope>NUCLEOTIDE SEQUENCE</scope>
    <source>
        <strain evidence="2">SYSU T00b26</strain>
    </source>
</reference>
<organism evidence="2 3">
    <name type="scientific">Demequina zhanjiangensis</name>
    <dbReference type="NCBI Taxonomy" id="3051659"/>
    <lineage>
        <taxon>Bacteria</taxon>
        <taxon>Bacillati</taxon>
        <taxon>Actinomycetota</taxon>
        <taxon>Actinomycetes</taxon>
        <taxon>Micrococcales</taxon>
        <taxon>Demequinaceae</taxon>
        <taxon>Demequina</taxon>
    </lineage>
</organism>
<comment type="caution">
    <text evidence="2">The sequence shown here is derived from an EMBL/GenBank/DDBJ whole genome shotgun (WGS) entry which is preliminary data.</text>
</comment>
<evidence type="ECO:0000313" key="3">
    <source>
        <dbReference type="Proteomes" id="UP001172738"/>
    </source>
</evidence>
<keyword evidence="1" id="KW-1133">Transmembrane helix</keyword>
<evidence type="ECO:0000313" key="2">
    <source>
        <dbReference type="EMBL" id="MDN4473244.1"/>
    </source>
</evidence>
<sequence length="202" mass="21610">MITVSLGIQAWADLTYGTFTWAQLPGYFTPLANIAGIVALVAAALAGSREPDWVASLRVNAATYLVVVGVVYWTMLAPYTSPKFPLVNAILHGGAGLILALDWLLIGGARLPRWRMLWTVMTLPAAWMGYLLVRAFHDGWVPYPFLDPARGAVAIAQTVGAIVLAGVAVAALLRLLAAAGPRARRQRRARGSYAATGILSDR</sequence>
<keyword evidence="3" id="KW-1185">Reference proteome</keyword>
<gene>
    <name evidence="2" type="ORF">QQX04_09610</name>
</gene>
<protein>
    <submittedName>
        <fullName evidence="2">Pr6Pr family membrane protein</fullName>
    </submittedName>
</protein>
<proteinExistence type="predicted"/>
<dbReference type="NCBIfam" id="NF038065">
    <property type="entry name" value="Pr6Pr"/>
    <property type="match status" value="1"/>
</dbReference>
<feature type="transmembrane region" description="Helical" evidence="1">
    <location>
        <begin position="116"/>
        <end position="133"/>
    </location>
</feature>
<evidence type="ECO:0000256" key="1">
    <source>
        <dbReference type="SAM" id="Phobius"/>
    </source>
</evidence>
<keyword evidence="1" id="KW-0472">Membrane</keyword>
<dbReference type="InterPro" id="IPR049713">
    <property type="entry name" value="Pr6Pr-like"/>
</dbReference>
<dbReference type="RefSeq" id="WP_301128572.1">
    <property type="nucleotide sequence ID" value="NZ_JAUHPV010000005.1"/>
</dbReference>
<keyword evidence="1" id="KW-0812">Transmembrane</keyword>
<name>A0ABT8G2T9_9MICO</name>
<dbReference type="EMBL" id="JAUHPV010000005">
    <property type="protein sequence ID" value="MDN4473244.1"/>
    <property type="molecule type" value="Genomic_DNA"/>
</dbReference>
<feature type="transmembrane region" description="Helical" evidence="1">
    <location>
        <begin position="86"/>
        <end position="104"/>
    </location>
</feature>
<feature type="transmembrane region" description="Helical" evidence="1">
    <location>
        <begin position="59"/>
        <end position="80"/>
    </location>
</feature>